<dbReference type="AlphaFoldDB" id="N6U5R1"/>
<keyword evidence="4 5" id="KW-0472">Membrane</keyword>
<name>N6U5R1_9HYPH</name>
<evidence type="ECO:0000256" key="4">
    <source>
        <dbReference type="ARBA" id="ARBA00023136"/>
    </source>
</evidence>
<feature type="transmembrane region" description="Helical" evidence="5">
    <location>
        <begin position="291"/>
        <end position="311"/>
    </location>
</feature>
<evidence type="ECO:0000256" key="5">
    <source>
        <dbReference type="SAM" id="Phobius"/>
    </source>
</evidence>
<dbReference type="PROSITE" id="PS51257">
    <property type="entry name" value="PROKAR_LIPOPROTEIN"/>
    <property type="match status" value="1"/>
</dbReference>
<evidence type="ECO:0000313" key="7">
    <source>
        <dbReference type="Proteomes" id="UP000012429"/>
    </source>
</evidence>
<comment type="subcellular location">
    <subcellularLocation>
        <location evidence="1">Membrane</location>
        <topology evidence="1">Multi-pass membrane protein</topology>
    </subcellularLocation>
</comment>
<reference evidence="6 7" key="1">
    <citation type="journal article" date="2012" name="BMC Genomics">
        <title>Genomic basis of broad host range and environmental adaptability of Rhizobium tropici CIAT 899 and Rhizobium sp. PRF 81 which are used in inoculants for common bean (Phaseolus vulgaris L.).</title>
        <authorList>
            <person name="Ormeno-Orrillo E."/>
            <person name="Menna P."/>
            <person name="Almeida L.G."/>
            <person name="Ollero F.J."/>
            <person name="Nicolas M.F."/>
            <person name="Pains Rodrigues E."/>
            <person name="Shigueyoshi Nakatani A."/>
            <person name="Silva Batista J.S."/>
            <person name="Oliveira Chueire L.M."/>
            <person name="Souza R.C."/>
            <person name="Ribeiro Vasconcelos A.T."/>
            <person name="Megias M."/>
            <person name="Hungria M."/>
            <person name="Martinez-Romero E."/>
        </authorList>
    </citation>
    <scope>NUCLEOTIDE SEQUENCE [LARGE SCALE GENOMIC DNA]</scope>
    <source>
        <strain evidence="6 7">PRF 81</strain>
    </source>
</reference>
<evidence type="ECO:0008006" key="8">
    <source>
        <dbReference type="Google" id="ProtNLM"/>
    </source>
</evidence>
<comment type="caution">
    <text evidence="6">The sequence shown here is derived from an EMBL/GenBank/DDBJ whole genome shotgun (WGS) entry which is preliminary data.</text>
</comment>
<feature type="transmembrane region" description="Helical" evidence="5">
    <location>
        <begin position="12"/>
        <end position="31"/>
    </location>
</feature>
<proteinExistence type="predicted"/>
<protein>
    <recommendedName>
        <fullName evidence="8">MFS transporter</fullName>
    </recommendedName>
</protein>
<dbReference type="InterPro" id="IPR011701">
    <property type="entry name" value="MFS"/>
</dbReference>
<evidence type="ECO:0000256" key="3">
    <source>
        <dbReference type="ARBA" id="ARBA00022989"/>
    </source>
</evidence>
<feature type="transmembrane region" description="Helical" evidence="5">
    <location>
        <begin position="240"/>
        <end position="256"/>
    </location>
</feature>
<dbReference type="InterPro" id="IPR036259">
    <property type="entry name" value="MFS_trans_sf"/>
</dbReference>
<keyword evidence="2 5" id="KW-0812">Transmembrane</keyword>
<dbReference type="STRING" id="363754.RHSP_49886"/>
<dbReference type="Pfam" id="PF07690">
    <property type="entry name" value="MFS_1"/>
    <property type="match status" value="1"/>
</dbReference>
<dbReference type="EMBL" id="AQHN01000055">
    <property type="protein sequence ID" value="ENN87959.1"/>
    <property type="molecule type" value="Genomic_DNA"/>
</dbReference>
<dbReference type="RefSeq" id="WP_004116605.1">
    <property type="nucleotide sequence ID" value="NZ_AQHN01000055.1"/>
</dbReference>
<sequence>MQSTDRPETRLATRLAFLVAGFALACWAPLVPFAKDRLGVDDGVLGMLLLCLGLGSVAAMLATGMLSARYGSKPIIIAGGLGLALILPTLTVASTPFTLGIALAAFGACLGSLDVAMNIHAVEVEKGADRPLMSGFHALFSIGGFIGSLVVTLLLSAKAGPLVATLLCSAVMIVAMVAAWPRLLRTVQAEDAPLFVMPRGFVLLLAALAAITFLVEGAILDWSALLLTTQGRVDASHGGLGYMLFAVAMTMGRLGGDAVTARFGDKAIMLWGGVVAIAGFAILLLSPIAIIAMSGFLLIGLGASNIVPVLFRKGGAQKVMPAGLAVAAITMTGYAGVLVGPAGVGFAADHLGLPGAFWLLALLLCVAPLCAGTVTRNRDQEEGEADAPRSYGSMDA</sequence>
<feature type="transmembrane region" description="Helical" evidence="5">
    <location>
        <begin position="268"/>
        <end position="285"/>
    </location>
</feature>
<keyword evidence="3 5" id="KW-1133">Transmembrane helix</keyword>
<feature type="transmembrane region" description="Helical" evidence="5">
    <location>
        <begin position="323"/>
        <end position="344"/>
    </location>
</feature>
<dbReference type="SUPFAM" id="SSF103473">
    <property type="entry name" value="MFS general substrate transporter"/>
    <property type="match status" value="1"/>
</dbReference>
<feature type="transmembrane region" description="Helical" evidence="5">
    <location>
        <begin position="201"/>
        <end position="220"/>
    </location>
</feature>
<feature type="transmembrane region" description="Helical" evidence="5">
    <location>
        <begin position="75"/>
        <end position="93"/>
    </location>
</feature>
<feature type="transmembrane region" description="Helical" evidence="5">
    <location>
        <begin position="134"/>
        <end position="155"/>
    </location>
</feature>
<dbReference type="Proteomes" id="UP000012429">
    <property type="component" value="Unassembled WGS sequence"/>
</dbReference>
<dbReference type="InterPro" id="IPR051788">
    <property type="entry name" value="MFS_Transporter"/>
</dbReference>
<keyword evidence="7" id="KW-1185">Reference proteome</keyword>
<evidence type="ECO:0000313" key="6">
    <source>
        <dbReference type="EMBL" id="ENN87959.1"/>
    </source>
</evidence>
<evidence type="ECO:0000256" key="1">
    <source>
        <dbReference type="ARBA" id="ARBA00004141"/>
    </source>
</evidence>
<feature type="transmembrane region" description="Helical" evidence="5">
    <location>
        <begin position="161"/>
        <end position="180"/>
    </location>
</feature>
<dbReference type="PATRIC" id="fig|363754.4.peg.2421"/>
<dbReference type="CDD" id="cd17393">
    <property type="entry name" value="MFS_MosC_like"/>
    <property type="match status" value="1"/>
</dbReference>
<gene>
    <name evidence="6" type="ORF">RHSP_49886</name>
</gene>
<dbReference type="GO" id="GO:0016020">
    <property type="term" value="C:membrane"/>
    <property type="evidence" value="ECO:0007669"/>
    <property type="project" value="UniProtKB-SubCell"/>
</dbReference>
<organism evidence="6 7">
    <name type="scientific">Rhizobium freirei PRF 81</name>
    <dbReference type="NCBI Taxonomy" id="363754"/>
    <lineage>
        <taxon>Bacteria</taxon>
        <taxon>Pseudomonadati</taxon>
        <taxon>Pseudomonadota</taxon>
        <taxon>Alphaproteobacteria</taxon>
        <taxon>Hyphomicrobiales</taxon>
        <taxon>Rhizobiaceae</taxon>
        <taxon>Rhizobium/Agrobacterium group</taxon>
        <taxon>Rhizobium</taxon>
    </lineage>
</organism>
<dbReference type="Gene3D" id="1.20.1250.20">
    <property type="entry name" value="MFS general substrate transporter like domains"/>
    <property type="match status" value="2"/>
</dbReference>
<accession>N6U5R1</accession>
<dbReference type="GO" id="GO:0022857">
    <property type="term" value="F:transmembrane transporter activity"/>
    <property type="evidence" value="ECO:0007669"/>
    <property type="project" value="InterPro"/>
</dbReference>
<dbReference type="PANTHER" id="PTHR23514">
    <property type="entry name" value="BYPASS OF STOP CODON PROTEIN 6"/>
    <property type="match status" value="1"/>
</dbReference>
<evidence type="ECO:0000256" key="2">
    <source>
        <dbReference type="ARBA" id="ARBA00022692"/>
    </source>
</evidence>
<feature type="transmembrane region" description="Helical" evidence="5">
    <location>
        <begin position="43"/>
        <end position="63"/>
    </location>
</feature>
<feature type="transmembrane region" description="Helical" evidence="5">
    <location>
        <begin position="356"/>
        <end position="374"/>
    </location>
</feature>
<feature type="transmembrane region" description="Helical" evidence="5">
    <location>
        <begin position="99"/>
        <end position="122"/>
    </location>
</feature>
<dbReference type="OrthoDB" id="9810941at2"/>
<dbReference type="PANTHER" id="PTHR23514:SF13">
    <property type="entry name" value="INNER MEMBRANE PROTEIN YBJJ"/>
    <property type="match status" value="1"/>
</dbReference>